<proteinExistence type="predicted"/>
<keyword evidence="2" id="KW-1185">Reference proteome</keyword>
<protein>
    <submittedName>
        <fullName evidence="1">Uncharacterized protein</fullName>
    </submittedName>
</protein>
<feature type="non-terminal residue" evidence="1">
    <location>
        <position position="1"/>
    </location>
</feature>
<accession>A0A392TLE1</accession>
<dbReference type="Proteomes" id="UP000265520">
    <property type="component" value="Unassembled WGS sequence"/>
</dbReference>
<comment type="caution">
    <text evidence="1">The sequence shown here is derived from an EMBL/GenBank/DDBJ whole genome shotgun (WGS) entry which is preliminary data.</text>
</comment>
<sequence length="29" mass="3083">VGLPGRFSLLVVAQRTSLCCATHSVHDQS</sequence>
<organism evidence="1 2">
    <name type="scientific">Trifolium medium</name>
    <dbReference type="NCBI Taxonomy" id="97028"/>
    <lineage>
        <taxon>Eukaryota</taxon>
        <taxon>Viridiplantae</taxon>
        <taxon>Streptophyta</taxon>
        <taxon>Embryophyta</taxon>
        <taxon>Tracheophyta</taxon>
        <taxon>Spermatophyta</taxon>
        <taxon>Magnoliopsida</taxon>
        <taxon>eudicotyledons</taxon>
        <taxon>Gunneridae</taxon>
        <taxon>Pentapetalae</taxon>
        <taxon>rosids</taxon>
        <taxon>fabids</taxon>
        <taxon>Fabales</taxon>
        <taxon>Fabaceae</taxon>
        <taxon>Papilionoideae</taxon>
        <taxon>50 kb inversion clade</taxon>
        <taxon>NPAAA clade</taxon>
        <taxon>Hologalegina</taxon>
        <taxon>IRL clade</taxon>
        <taxon>Trifolieae</taxon>
        <taxon>Trifolium</taxon>
    </lineage>
</organism>
<reference evidence="1 2" key="1">
    <citation type="journal article" date="2018" name="Front. Plant Sci.">
        <title>Red Clover (Trifolium pratense) and Zigzag Clover (T. medium) - A Picture of Genomic Similarities and Differences.</title>
        <authorList>
            <person name="Dluhosova J."/>
            <person name="Istvanek J."/>
            <person name="Nedelnik J."/>
            <person name="Repkova J."/>
        </authorList>
    </citation>
    <scope>NUCLEOTIDE SEQUENCE [LARGE SCALE GENOMIC DNA]</scope>
    <source>
        <strain evidence="2">cv. 10/8</strain>
        <tissue evidence="1">Leaf</tissue>
    </source>
</reference>
<evidence type="ECO:0000313" key="2">
    <source>
        <dbReference type="Proteomes" id="UP000265520"/>
    </source>
</evidence>
<name>A0A392TLE1_9FABA</name>
<dbReference type="AlphaFoldDB" id="A0A392TLE1"/>
<evidence type="ECO:0000313" key="1">
    <source>
        <dbReference type="EMBL" id="MCI61424.1"/>
    </source>
</evidence>
<dbReference type="EMBL" id="LXQA010599815">
    <property type="protein sequence ID" value="MCI61424.1"/>
    <property type="molecule type" value="Genomic_DNA"/>
</dbReference>